<accession>I0CEP2</accession>
<organism evidence="2 4">
    <name type="scientific">Sputnik virophage 2</name>
    <dbReference type="NCBI Taxonomy" id="1133031"/>
    <lineage>
        <taxon>Viruses</taxon>
        <taxon>Varidnaviria</taxon>
        <taxon>Bamfordvirae</taxon>
        <taxon>Preplasmiviricota</taxon>
        <taxon>Polisuviricotina</taxon>
        <taxon>Virophaviricetes</taxon>
        <taxon>Mividavirales</taxon>
        <taxon>Sputniviroviridae</taxon>
        <taxon>Sputnikvirus</taxon>
        <taxon>Sputnikvirus mimiviri</taxon>
        <taxon>Mimivirus-dependent virus Sputnik</taxon>
    </lineage>
</organism>
<sequence length="144" mass="15306">MSKVQLYGTPMRGGCCGGCECPNCGFKLGGVVAGVLAGGKVSKRRKSVAKKGGIGTKGGAKKSPWVAFLQRYSKEHGVKYSEAMQSPKAKKEYSALKKSGKIHKVGGSKSSGHRKTKKPKKSMKGGSKTKKLSEKQLMKELLAM</sequence>
<protein>
    <submittedName>
        <fullName evidence="2">Uncharacterized protein</fullName>
    </submittedName>
</protein>
<evidence type="ECO:0000256" key="1">
    <source>
        <dbReference type="SAM" id="MobiDB-lite"/>
    </source>
</evidence>
<name>I0CEP2_9VIRU</name>
<dbReference type="Proteomes" id="UP000005001">
    <property type="component" value="Segment"/>
</dbReference>
<reference evidence="3 5" key="2">
    <citation type="submission" date="2017-12" db="EMBL/GenBank/DDBJ databases">
        <title>The genome of Rio Negro, a Sputnik-2 isolate.</title>
        <authorList>
            <person name="Borges I."/>
            <person name="Karen L."/>
            <person name="Assis F."/>
            <person name="Abrahao J."/>
        </authorList>
    </citation>
    <scope>NUCLEOTIDE SEQUENCE [LARGE SCALE GENOMIC DNA]</scope>
    <source>
        <strain evidence="3">Rio Negro</strain>
    </source>
</reference>
<evidence type="ECO:0000313" key="5">
    <source>
        <dbReference type="Proteomes" id="UP000241006"/>
    </source>
</evidence>
<feature type="region of interest" description="Disordered" evidence="1">
    <location>
        <begin position="90"/>
        <end position="144"/>
    </location>
</feature>
<evidence type="ECO:0000313" key="2">
    <source>
        <dbReference type="EMBL" id="AFH75255.1"/>
    </source>
</evidence>
<dbReference type="Proteomes" id="UP000241006">
    <property type="component" value="Segment"/>
</dbReference>
<proteinExistence type="predicted"/>
<gene>
    <name evidence="2" type="ORF">Sputnik2_R1</name>
</gene>
<feature type="compositionally biased region" description="Basic residues" evidence="1">
    <location>
        <begin position="98"/>
        <end position="130"/>
    </location>
</feature>
<reference evidence="2 4" key="1">
    <citation type="journal article" date="2012" name="Proc. Natl. Acad. Sci. U.S.A.">
        <title>Provirophages and transpovirons as the diverse mobilome of giant viruses.</title>
        <authorList>
            <person name="Desnues C."/>
            <person name="La Scola B."/>
            <person name="Yutin N."/>
            <person name="Fournous G."/>
            <person name="Robert C."/>
            <person name="Azza S."/>
            <person name="Jardot P."/>
            <person name="Monteil S."/>
            <person name="Campocasso A."/>
            <person name="Koonin E.V."/>
            <person name="Raoult D."/>
        </authorList>
    </citation>
    <scope>NUCLEOTIDE SEQUENCE [LARGE SCALE GENOMIC DNA]</scope>
</reference>
<dbReference type="SMR" id="I0CEP2"/>
<evidence type="ECO:0000313" key="4">
    <source>
        <dbReference type="Proteomes" id="UP000005001"/>
    </source>
</evidence>
<dbReference type="EMBL" id="MG676470">
    <property type="protein sequence ID" value="AUG84988.1"/>
    <property type="molecule type" value="Genomic_DNA"/>
</dbReference>
<evidence type="ECO:0000313" key="3">
    <source>
        <dbReference type="EMBL" id="AUG84988.1"/>
    </source>
</evidence>
<dbReference type="EMBL" id="JN603369">
    <property type="protein sequence ID" value="AFH75255.1"/>
    <property type="molecule type" value="Genomic_DNA"/>
</dbReference>